<dbReference type="Gene3D" id="3.30.300.20">
    <property type="match status" value="1"/>
</dbReference>
<dbReference type="InterPro" id="IPR006073">
    <property type="entry name" value="GTP-bd"/>
</dbReference>
<sequence>MKENNYKSGFVTLIGRPNVGKSTLMNRLIGQKIAITSDKPQTTRNKIQTVYTDNRGQIIFLDTPGIHKARNKLGEYMVSVAQRTLSEVDVVLWLVEPTTFIGAGEKLIAEQLGKVRTPVILVINKIDTVKKEEILTFIAAYKDILNFAEIIPVSALKGENTQDLLDTVFRYLPKGPQYYDEDTITDQPERQIVAELIREKALRLLEDEIPHGIAVSIDRMKERNNNSDDSWEETPESGALIDIHATIVCERDSHKGIIIGKGGSKLKQIGTLSRREIENLLDCKVNLQLWVKVKKDWRDSDFLLKNYGYNRNEI</sequence>
<keyword evidence="14" id="KW-1185">Reference proteome</keyword>
<dbReference type="GO" id="GO:0000028">
    <property type="term" value="P:ribosomal small subunit assembly"/>
    <property type="evidence" value="ECO:0007669"/>
    <property type="project" value="TreeGrafter"/>
</dbReference>
<feature type="domain" description="Era-type G" evidence="12">
    <location>
        <begin position="7"/>
        <end position="174"/>
    </location>
</feature>
<evidence type="ECO:0000259" key="11">
    <source>
        <dbReference type="PROSITE" id="PS50823"/>
    </source>
</evidence>
<name>A0A8J7H7H8_9FIRM</name>
<keyword evidence="4 8" id="KW-0547">Nucleotide-binding</keyword>
<evidence type="ECO:0000256" key="9">
    <source>
        <dbReference type="PROSITE-ProRule" id="PRU01050"/>
    </source>
</evidence>
<evidence type="ECO:0000256" key="7">
    <source>
        <dbReference type="ARBA" id="ARBA00023136"/>
    </source>
</evidence>
<reference evidence="13" key="1">
    <citation type="submission" date="2020-12" db="EMBL/GenBank/DDBJ databases">
        <title>M. sibirica DSM 26468T genome.</title>
        <authorList>
            <person name="Thieme N."/>
            <person name="Rettenmaier R."/>
            <person name="Zverlov V."/>
            <person name="Liebl W."/>
        </authorList>
    </citation>
    <scope>NUCLEOTIDE SEQUENCE</scope>
    <source>
        <strain evidence="13">DSM 26468</strain>
    </source>
</reference>
<dbReference type="GO" id="GO:0005886">
    <property type="term" value="C:plasma membrane"/>
    <property type="evidence" value="ECO:0007669"/>
    <property type="project" value="UniProtKB-SubCell"/>
</dbReference>
<comment type="function">
    <text evidence="8">An essential GTPase that binds both GDP and GTP, with rapid nucleotide exchange. Plays a role in 16S rRNA processing and 30S ribosomal subunit biogenesis and possibly also in cell cycle regulation and energy metabolism.</text>
</comment>
<dbReference type="NCBIfam" id="TIGR00231">
    <property type="entry name" value="small_GTP"/>
    <property type="match status" value="1"/>
</dbReference>
<evidence type="ECO:0000313" key="14">
    <source>
        <dbReference type="Proteomes" id="UP000623269"/>
    </source>
</evidence>
<dbReference type="PANTHER" id="PTHR42698:SF1">
    <property type="entry name" value="GTPASE ERA, MITOCHONDRIAL"/>
    <property type="match status" value="1"/>
</dbReference>
<dbReference type="InterPro" id="IPR015946">
    <property type="entry name" value="KH_dom-like_a/b"/>
</dbReference>
<feature type="region of interest" description="G1" evidence="9">
    <location>
        <begin position="15"/>
        <end position="22"/>
    </location>
</feature>
<evidence type="ECO:0000256" key="3">
    <source>
        <dbReference type="ARBA" id="ARBA00022517"/>
    </source>
</evidence>
<dbReference type="InterPro" id="IPR004044">
    <property type="entry name" value="KH_dom_type_2"/>
</dbReference>
<dbReference type="GO" id="GO:0003924">
    <property type="term" value="F:GTPase activity"/>
    <property type="evidence" value="ECO:0007669"/>
    <property type="project" value="UniProtKB-UniRule"/>
</dbReference>
<evidence type="ECO:0000256" key="4">
    <source>
        <dbReference type="ARBA" id="ARBA00022741"/>
    </source>
</evidence>
<keyword evidence="3 8" id="KW-0690">Ribosome biogenesis</keyword>
<comment type="caution">
    <text evidence="13">The sequence shown here is derived from an EMBL/GenBank/DDBJ whole genome shotgun (WGS) entry which is preliminary data.</text>
</comment>
<dbReference type="CDD" id="cd22534">
    <property type="entry name" value="KH-II_Era"/>
    <property type="match status" value="1"/>
</dbReference>
<evidence type="ECO:0000313" key="13">
    <source>
        <dbReference type="EMBL" id="MBH1939455.1"/>
    </source>
</evidence>
<feature type="binding site" evidence="8">
    <location>
        <begin position="62"/>
        <end position="66"/>
    </location>
    <ligand>
        <name>GTP</name>
        <dbReference type="ChEBI" id="CHEBI:37565"/>
    </ligand>
</feature>
<feature type="binding site" evidence="8">
    <location>
        <begin position="124"/>
        <end position="127"/>
    </location>
    <ligand>
        <name>GTP</name>
        <dbReference type="ChEBI" id="CHEBI:37565"/>
    </ligand>
</feature>
<dbReference type="FunFam" id="3.40.50.300:FF:000094">
    <property type="entry name" value="GTPase Era"/>
    <property type="match status" value="1"/>
</dbReference>
<keyword evidence="6 8" id="KW-0342">GTP-binding</keyword>
<organism evidence="13 14">
    <name type="scientific">Mobilitalea sibirica</name>
    <dbReference type="NCBI Taxonomy" id="1462919"/>
    <lineage>
        <taxon>Bacteria</taxon>
        <taxon>Bacillati</taxon>
        <taxon>Bacillota</taxon>
        <taxon>Clostridia</taxon>
        <taxon>Lachnospirales</taxon>
        <taxon>Lachnospiraceae</taxon>
        <taxon>Mobilitalea</taxon>
    </lineage>
</organism>
<dbReference type="InterPro" id="IPR005225">
    <property type="entry name" value="Small_GTP-bd"/>
</dbReference>
<dbReference type="InterPro" id="IPR030388">
    <property type="entry name" value="G_ERA_dom"/>
</dbReference>
<dbReference type="PROSITE" id="PS51713">
    <property type="entry name" value="G_ERA"/>
    <property type="match status" value="1"/>
</dbReference>
<evidence type="ECO:0000256" key="6">
    <source>
        <dbReference type="ARBA" id="ARBA00023134"/>
    </source>
</evidence>
<dbReference type="NCBIfam" id="TIGR00436">
    <property type="entry name" value="era"/>
    <property type="match status" value="1"/>
</dbReference>
<dbReference type="GO" id="GO:0005829">
    <property type="term" value="C:cytosol"/>
    <property type="evidence" value="ECO:0007669"/>
    <property type="project" value="TreeGrafter"/>
</dbReference>
<dbReference type="PANTHER" id="PTHR42698">
    <property type="entry name" value="GTPASE ERA"/>
    <property type="match status" value="1"/>
</dbReference>
<dbReference type="GO" id="GO:0070181">
    <property type="term" value="F:small ribosomal subunit rRNA binding"/>
    <property type="evidence" value="ECO:0007669"/>
    <property type="project" value="UniProtKB-UniRule"/>
</dbReference>
<feature type="region of interest" description="G5" evidence="9">
    <location>
        <begin position="153"/>
        <end position="155"/>
    </location>
</feature>
<keyword evidence="8" id="KW-0699">rRNA-binding</keyword>
<dbReference type="Pfam" id="PF07650">
    <property type="entry name" value="KH_2"/>
    <property type="match status" value="1"/>
</dbReference>
<feature type="region of interest" description="G4" evidence="9">
    <location>
        <begin position="124"/>
        <end position="127"/>
    </location>
</feature>
<accession>A0A8J7H7H8</accession>
<dbReference type="InterPro" id="IPR027417">
    <property type="entry name" value="P-loop_NTPase"/>
</dbReference>
<dbReference type="SUPFAM" id="SSF54814">
    <property type="entry name" value="Prokaryotic type KH domain (KH-domain type II)"/>
    <property type="match status" value="1"/>
</dbReference>
<dbReference type="HAMAP" id="MF_00367">
    <property type="entry name" value="GTPase_Era"/>
    <property type="match status" value="1"/>
</dbReference>
<protein>
    <recommendedName>
        <fullName evidence="2 8">GTPase Era</fullName>
    </recommendedName>
</protein>
<evidence type="ECO:0000256" key="1">
    <source>
        <dbReference type="ARBA" id="ARBA00007921"/>
    </source>
</evidence>
<evidence type="ECO:0000256" key="10">
    <source>
        <dbReference type="RuleBase" id="RU003761"/>
    </source>
</evidence>
<keyword evidence="8" id="KW-0963">Cytoplasm</keyword>
<evidence type="ECO:0000256" key="5">
    <source>
        <dbReference type="ARBA" id="ARBA00022884"/>
    </source>
</evidence>
<dbReference type="AlphaFoldDB" id="A0A8J7H7H8"/>
<feature type="region of interest" description="G3" evidence="9">
    <location>
        <begin position="62"/>
        <end position="65"/>
    </location>
</feature>
<feature type="binding site" evidence="8">
    <location>
        <begin position="15"/>
        <end position="22"/>
    </location>
    <ligand>
        <name>GTP</name>
        <dbReference type="ChEBI" id="CHEBI:37565"/>
    </ligand>
</feature>
<dbReference type="PROSITE" id="PS50823">
    <property type="entry name" value="KH_TYPE_2"/>
    <property type="match status" value="1"/>
</dbReference>
<feature type="domain" description="KH type-2" evidence="11">
    <location>
        <begin position="241"/>
        <end position="295"/>
    </location>
</feature>
<keyword evidence="7 8" id="KW-0472">Membrane</keyword>
<evidence type="ECO:0000259" key="12">
    <source>
        <dbReference type="PROSITE" id="PS51713"/>
    </source>
</evidence>
<dbReference type="EMBL" id="JAEAGR010000001">
    <property type="protein sequence ID" value="MBH1939455.1"/>
    <property type="molecule type" value="Genomic_DNA"/>
</dbReference>
<keyword evidence="5 8" id="KW-0694">RNA-binding</keyword>
<dbReference type="Proteomes" id="UP000623269">
    <property type="component" value="Unassembled WGS sequence"/>
</dbReference>
<dbReference type="Gene3D" id="3.40.50.300">
    <property type="entry name" value="P-loop containing nucleotide triphosphate hydrolases"/>
    <property type="match status" value="1"/>
</dbReference>
<evidence type="ECO:0000256" key="2">
    <source>
        <dbReference type="ARBA" id="ARBA00020484"/>
    </source>
</evidence>
<comment type="similarity">
    <text evidence="1 8 9 10">Belongs to the TRAFAC class TrmE-Era-EngA-EngB-Septin-like GTPase superfamily. Era GTPase family.</text>
</comment>
<dbReference type="GO" id="GO:0005525">
    <property type="term" value="F:GTP binding"/>
    <property type="evidence" value="ECO:0007669"/>
    <property type="project" value="UniProtKB-UniRule"/>
</dbReference>
<dbReference type="CDD" id="cd04163">
    <property type="entry name" value="Era"/>
    <property type="match status" value="1"/>
</dbReference>
<dbReference type="Pfam" id="PF01926">
    <property type="entry name" value="MMR_HSR1"/>
    <property type="match status" value="1"/>
</dbReference>
<proteinExistence type="inferred from homology"/>
<dbReference type="RefSeq" id="WP_197659680.1">
    <property type="nucleotide sequence ID" value="NZ_JAEAGR010000001.1"/>
</dbReference>
<dbReference type="InterPro" id="IPR009019">
    <property type="entry name" value="KH_sf_prok-type"/>
</dbReference>
<dbReference type="FunFam" id="3.30.300.20:FF:000003">
    <property type="entry name" value="GTPase Era"/>
    <property type="match status" value="1"/>
</dbReference>
<dbReference type="NCBIfam" id="NF000908">
    <property type="entry name" value="PRK00089.1"/>
    <property type="match status" value="1"/>
</dbReference>
<dbReference type="InterPro" id="IPR005662">
    <property type="entry name" value="GTPase_Era-like"/>
</dbReference>
<comment type="subcellular location">
    <subcellularLocation>
        <location evidence="8">Cytoplasm</location>
    </subcellularLocation>
    <subcellularLocation>
        <location evidence="8">Cell membrane</location>
        <topology evidence="8">Peripheral membrane protein</topology>
    </subcellularLocation>
</comment>
<evidence type="ECO:0000256" key="8">
    <source>
        <dbReference type="HAMAP-Rule" id="MF_00367"/>
    </source>
</evidence>
<gene>
    <name evidence="8 13" type="primary">era</name>
    <name evidence="13" type="ORF">I5677_00945</name>
</gene>
<feature type="region of interest" description="G2" evidence="9">
    <location>
        <begin position="41"/>
        <end position="45"/>
    </location>
</feature>
<keyword evidence="8" id="KW-1003">Cell membrane</keyword>
<dbReference type="SUPFAM" id="SSF52540">
    <property type="entry name" value="P-loop containing nucleoside triphosphate hydrolases"/>
    <property type="match status" value="1"/>
</dbReference>
<dbReference type="GO" id="GO:0043024">
    <property type="term" value="F:ribosomal small subunit binding"/>
    <property type="evidence" value="ECO:0007669"/>
    <property type="project" value="TreeGrafter"/>
</dbReference>
<comment type="subunit">
    <text evidence="8">Monomer.</text>
</comment>